<name>A0ACB9GTP5_9ASTR</name>
<evidence type="ECO:0000313" key="2">
    <source>
        <dbReference type="Proteomes" id="UP001056120"/>
    </source>
</evidence>
<comment type="caution">
    <text evidence="1">The sequence shown here is derived from an EMBL/GenBank/DDBJ whole genome shotgun (WGS) entry which is preliminary data.</text>
</comment>
<dbReference type="EMBL" id="CM042030">
    <property type="protein sequence ID" value="KAI3786453.1"/>
    <property type="molecule type" value="Genomic_DNA"/>
</dbReference>
<organism evidence="1 2">
    <name type="scientific">Smallanthus sonchifolius</name>
    <dbReference type="NCBI Taxonomy" id="185202"/>
    <lineage>
        <taxon>Eukaryota</taxon>
        <taxon>Viridiplantae</taxon>
        <taxon>Streptophyta</taxon>
        <taxon>Embryophyta</taxon>
        <taxon>Tracheophyta</taxon>
        <taxon>Spermatophyta</taxon>
        <taxon>Magnoliopsida</taxon>
        <taxon>eudicotyledons</taxon>
        <taxon>Gunneridae</taxon>
        <taxon>Pentapetalae</taxon>
        <taxon>asterids</taxon>
        <taxon>campanulids</taxon>
        <taxon>Asterales</taxon>
        <taxon>Asteraceae</taxon>
        <taxon>Asteroideae</taxon>
        <taxon>Heliantheae alliance</taxon>
        <taxon>Millerieae</taxon>
        <taxon>Smallanthus</taxon>
    </lineage>
</organism>
<evidence type="ECO:0000313" key="1">
    <source>
        <dbReference type="EMBL" id="KAI3786453.1"/>
    </source>
</evidence>
<gene>
    <name evidence="1" type="ORF">L1987_40144</name>
</gene>
<keyword evidence="2" id="KW-1185">Reference proteome</keyword>
<reference evidence="1 2" key="2">
    <citation type="journal article" date="2022" name="Mol. Ecol. Resour.">
        <title>The genomes of chicory, endive, great burdock and yacon provide insights into Asteraceae paleo-polyploidization history and plant inulin production.</title>
        <authorList>
            <person name="Fan W."/>
            <person name="Wang S."/>
            <person name="Wang H."/>
            <person name="Wang A."/>
            <person name="Jiang F."/>
            <person name="Liu H."/>
            <person name="Zhao H."/>
            <person name="Xu D."/>
            <person name="Zhang Y."/>
        </authorList>
    </citation>
    <scope>NUCLEOTIDE SEQUENCE [LARGE SCALE GENOMIC DNA]</scope>
    <source>
        <strain evidence="2">cv. Yunnan</strain>
        <tissue evidence="1">Leaves</tissue>
    </source>
</reference>
<protein>
    <submittedName>
        <fullName evidence="1">Uncharacterized protein</fullName>
    </submittedName>
</protein>
<proteinExistence type="predicted"/>
<accession>A0ACB9GTP5</accession>
<reference evidence="2" key="1">
    <citation type="journal article" date="2022" name="Mol. Ecol. Resour.">
        <title>The genomes of chicory, endive, great burdock and yacon provide insights into Asteraceae palaeo-polyploidization history and plant inulin production.</title>
        <authorList>
            <person name="Fan W."/>
            <person name="Wang S."/>
            <person name="Wang H."/>
            <person name="Wang A."/>
            <person name="Jiang F."/>
            <person name="Liu H."/>
            <person name="Zhao H."/>
            <person name="Xu D."/>
            <person name="Zhang Y."/>
        </authorList>
    </citation>
    <scope>NUCLEOTIDE SEQUENCE [LARGE SCALE GENOMIC DNA]</scope>
    <source>
        <strain evidence="2">cv. Yunnan</strain>
    </source>
</reference>
<dbReference type="Proteomes" id="UP001056120">
    <property type="component" value="Linkage Group LG13"/>
</dbReference>
<sequence length="99" mass="11566">MQSDSLWVFFRARKCIIYGPVHNNRGIYVLHNNHDIYEMKIMGSLYLILMQLNNLLHRTISRDDENAVYNIHWTRVGKTLSPFPAPLKALITNAMISHI</sequence>